<evidence type="ECO:0000313" key="2">
    <source>
        <dbReference type="EMBL" id="SLM18008.1"/>
    </source>
</evidence>
<protein>
    <submittedName>
        <fullName evidence="2">Uncharacterized protein</fullName>
    </submittedName>
</protein>
<evidence type="ECO:0000256" key="1">
    <source>
        <dbReference type="SAM" id="SignalP"/>
    </source>
</evidence>
<name>A0A3P3XP00_9SPIR</name>
<proteinExistence type="predicted"/>
<reference evidence="2" key="1">
    <citation type="submission" date="2017-02" db="EMBL/GenBank/DDBJ databases">
        <authorList>
            <person name="Regsiter A."/>
            <person name="William W."/>
        </authorList>
    </citation>
    <scope>NUCLEOTIDE SEQUENCE</scope>
    <source>
        <strain evidence="2">BdmA 4</strain>
    </source>
</reference>
<keyword evidence="1" id="KW-0732">Signal</keyword>
<dbReference type="EMBL" id="FWDO01000004">
    <property type="protein sequence ID" value="SLM18008.1"/>
    <property type="molecule type" value="Genomic_DNA"/>
</dbReference>
<organism evidence="2">
    <name type="scientific">uncultured spirochete</name>
    <dbReference type="NCBI Taxonomy" id="156406"/>
    <lineage>
        <taxon>Bacteria</taxon>
        <taxon>Pseudomonadati</taxon>
        <taxon>Spirochaetota</taxon>
        <taxon>Spirochaetia</taxon>
        <taxon>Spirochaetales</taxon>
        <taxon>environmental samples</taxon>
    </lineage>
</organism>
<sequence length="184" mass="19580">MKKVFVILTLFALAGSVVFAQLPAQSSAMAAVPSSTTGEEFADVEGMSLSADEMVQVKEGDLILSINRNKQTMKVISGSPLAIVNDKAEVYTVPVTTRVVTNAQARAGQDRDAMEGSSFVGSGKDAYLPIQLPAGIYSLDYVSKNVGGYGPGIHIDASVLTTMLVGSPRNMNDFFVHWTDKDNT</sequence>
<feature type="signal peptide" evidence="1">
    <location>
        <begin position="1"/>
        <end position="20"/>
    </location>
</feature>
<accession>A0A3P3XP00</accession>
<dbReference type="AlphaFoldDB" id="A0A3P3XP00"/>
<gene>
    <name evidence="2" type="ORF">SPIRO4BDMA_40580</name>
</gene>
<feature type="chain" id="PRO_5018195847" evidence="1">
    <location>
        <begin position="21"/>
        <end position="184"/>
    </location>
</feature>